<dbReference type="Pfam" id="PF26096">
    <property type="entry name" value="DUF8033"/>
    <property type="match status" value="1"/>
</dbReference>
<protein>
    <recommendedName>
        <fullName evidence="1">DUF8033 domain-containing protein</fullName>
    </recommendedName>
</protein>
<accession>A0A345MJM4</accession>
<dbReference type="Proteomes" id="UP000260425">
    <property type="component" value="Segment"/>
</dbReference>
<evidence type="ECO:0000313" key="2">
    <source>
        <dbReference type="EMBL" id="AXH71056.1"/>
    </source>
</evidence>
<organismHost>
    <name type="scientific">Bacillus subtilis</name>
    <dbReference type="NCBI Taxonomy" id="1423"/>
</organismHost>
<dbReference type="EMBL" id="MH606185">
    <property type="protein sequence ID" value="AXH71056.1"/>
    <property type="molecule type" value="Genomic_DNA"/>
</dbReference>
<gene>
    <name evidence="2" type="ORF">BSP38_014</name>
</gene>
<dbReference type="InterPro" id="IPR058346">
    <property type="entry name" value="DUF8033"/>
</dbReference>
<proteinExistence type="predicted"/>
<organism evidence="2 3">
    <name type="scientific">Bacillus phage BSP38</name>
    <dbReference type="NCBI Taxonomy" id="2283013"/>
    <lineage>
        <taxon>Viruses</taxon>
        <taxon>Duplodnaviria</taxon>
        <taxon>Heunggongvirae</taxon>
        <taxon>Uroviricota</taxon>
        <taxon>Caudoviricetes</taxon>
        <taxon>Herelleviridae</taxon>
        <taxon>Bastillevirinae</taxon>
        <taxon>Jeonjuvirus</taxon>
        <taxon>Jeonjuvirus BSP38</taxon>
    </lineage>
</organism>
<reference evidence="2 3" key="1">
    <citation type="submission" date="2018-07" db="EMBL/GenBank/DDBJ databases">
        <title>Complete nucleotide sequence of Bacillus phage BSP38.</title>
        <authorList>
            <person name="Ghosh K."/>
            <person name="Kim K.-P."/>
        </authorList>
    </citation>
    <scope>NUCLEOTIDE SEQUENCE [LARGE SCALE GENOMIC DNA]</scope>
</reference>
<evidence type="ECO:0000259" key="1">
    <source>
        <dbReference type="Pfam" id="PF26096"/>
    </source>
</evidence>
<evidence type="ECO:0000313" key="3">
    <source>
        <dbReference type="Proteomes" id="UP000260425"/>
    </source>
</evidence>
<feature type="domain" description="DUF8033" evidence="1">
    <location>
        <begin position="8"/>
        <end position="82"/>
    </location>
</feature>
<keyword evidence="3" id="KW-1185">Reference proteome</keyword>
<name>A0A345MJM4_BPBSP</name>
<sequence length="87" mass="10051">MIGESRTELTPVYDRRKSFYKKAWVLESGGVKQLLSYQTIVAEIRNGKAEVFGTHSSTTLRHIKDFLYQNGFEIGTKKEIEKMYIMG</sequence>